<accession>A0A179BVA8</accession>
<comment type="caution">
    <text evidence="1">The sequence shown here is derived from an EMBL/GenBank/DDBJ whole genome shotgun (WGS) entry which is preliminary data.</text>
</comment>
<protein>
    <submittedName>
        <fullName evidence="1">Uncharacterized protein</fullName>
    </submittedName>
</protein>
<dbReference type="AlphaFoldDB" id="A0A179BVA8"/>
<reference evidence="1" key="1">
    <citation type="submission" date="2016-04" db="EMBL/GenBank/DDBJ databases">
        <title>Fast-growing isolate from the root nodules of Vavilovia formosa.</title>
        <authorList>
            <person name="Kimeklis A."/>
            <person name="Safronova V."/>
            <person name="Belimov A."/>
            <person name="Andronov E."/>
        </authorList>
    </citation>
    <scope>NUCLEOTIDE SEQUENCE [LARGE SCALE GENOMIC DNA]</scope>
    <source>
        <strain evidence="1">Vaf-46</strain>
    </source>
</reference>
<sequence length="537" mass="56066">MLGRLALGCFMPLPFAQILRDFITDGIPSSGNNKPSKSEMRSWGTWVESILNAIGVNAGLIYQTRALLYADLAKAANSMAWVTSDPIVAYNGVYQKVGGAGTGSWTRLTDLPYSFIRAEDAGAGTPNALQATSDIPISNSALIILNIFEDNTSSPVTVAFNGDTPLTIKTNSGNDILAGGLTAGMQALGIVSGATFRLVTDIDVSAAVAAAEDAAADAEAAKTAAELAASSLLFRIFASVATATAATIPSSSAYIAIAEFSPQPRFYKRFVFDPGSGSRFQSADGAWWQGLPLPPTALDFANAVVRSANATLVVGDLDQVHLWAIGAGTTYTATLPDPDTYIGRLLHIEVSASSRGILAFSCPDPIGKFTATQLVIWGGESLTLLARAGIWEIIGGVCKPLQLFATNPGANIAINWVANSGWVTAQQGGEEWAINSGQIVAPRSGYYTSSFKVGAAWSVAPTFIYSASNNNSGMAIHRNQINTPAGANAILPVTRDQVLAKGGAVSPVLIWSGGTSVVVERATFGAPELALKEVPQW</sequence>
<dbReference type="EMBL" id="LWBS01000121">
    <property type="protein sequence ID" value="OAP95091.1"/>
    <property type="molecule type" value="Genomic_DNA"/>
</dbReference>
<evidence type="ECO:0000313" key="1">
    <source>
        <dbReference type="EMBL" id="OAP95091.1"/>
    </source>
</evidence>
<proteinExistence type="predicted"/>
<gene>
    <name evidence="1" type="ORF">A4U53_17870</name>
</gene>
<name>A0A179BVA8_RHILE</name>
<organism evidence="1">
    <name type="scientific">Rhizobium leguminosarum</name>
    <dbReference type="NCBI Taxonomy" id="384"/>
    <lineage>
        <taxon>Bacteria</taxon>
        <taxon>Pseudomonadati</taxon>
        <taxon>Pseudomonadota</taxon>
        <taxon>Alphaproteobacteria</taxon>
        <taxon>Hyphomicrobiales</taxon>
        <taxon>Rhizobiaceae</taxon>
        <taxon>Rhizobium/Agrobacterium group</taxon>
        <taxon>Rhizobium</taxon>
    </lineage>
</organism>